<gene>
    <name evidence="1" type="ORF">PCAMFM013_S015g000009</name>
</gene>
<dbReference type="AlphaFoldDB" id="A0A0G4PGG1"/>
<evidence type="ECO:0000313" key="1">
    <source>
        <dbReference type="EMBL" id="CRL25423.1"/>
    </source>
</evidence>
<evidence type="ECO:0000313" key="2">
    <source>
        <dbReference type="Proteomes" id="UP000053732"/>
    </source>
</evidence>
<dbReference type="EMBL" id="HG793148">
    <property type="protein sequence ID" value="CRL25423.1"/>
    <property type="molecule type" value="Genomic_DNA"/>
</dbReference>
<keyword evidence="2" id="KW-1185">Reference proteome</keyword>
<organism evidence="1 2">
    <name type="scientific">Penicillium camemberti (strain FM 013)</name>
    <dbReference type="NCBI Taxonomy" id="1429867"/>
    <lineage>
        <taxon>Eukaryota</taxon>
        <taxon>Fungi</taxon>
        <taxon>Dikarya</taxon>
        <taxon>Ascomycota</taxon>
        <taxon>Pezizomycotina</taxon>
        <taxon>Eurotiomycetes</taxon>
        <taxon>Eurotiomycetidae</taxon>
        <taxon>Eurotiales</taxon>
        <taxon>Aspergillaceae</taxon>
        <taxon>Penicillium</taxon>
    </lineage>
</organism>
<dbReference type="Proteomes" id="UP000053732">
    <property type="component" value="Unassembled WGS sequence"/>
</dbReference>
<accession>A0A0G4PGG1</accession>
<dbReference type="STRING" id="1429867.A0A0G4PGG1"/>
<sequence length="137" mass="15018">MRKPSNEKRLRLNRQCREALAAHIYDRLDIKVAPEKVRLQPRPEDGYAWSVTSSIADLFKSSLSSCNIHLCQSICEGIGHSFEAVSPQPLGTSHSITSGLLKAEGVGGRKNGSFTAEICKLKATNSHIETQLEDARG</sequence>
<proteinExistence type="predicted"/>
<reference evidence="1 2" key="1">
    <citation type="journal article" date="2014" name="Nat. Commun.">
        <title>Multiple recent horizontal transfers of a large genomic region in cheese making fungi.</title>
        <authorList>
            <person name="Cheeseman K."/>
            <person name="Ropars J."/>
            <person name="Renault P."/>
            <person name="Dupont J."/>
            <person name="Gouzy J."/>
            <person name="Branca A."/>
            <person name="Abraham A.L."/>
            <person name="Ceppi M."/>
            <person name="Conseiller E."/>
            <person name="Debuchy R."/>
            <person name="Malagnac F."/>
            <person name="Goarin A."/>
            <person name="Silar P."/>
            <person name="Lacoste S."/>
            <person name="Sallet E."/>
            <person name="Bensimon A."/>
            <person name="Giraud T."/>
            <person name="Brygoo Y."/>
        </authorList>
    </citation>
    <scope>NUCLEOTIDE SEQUENCE [LARGE SCALE GENOMIC DNA]</scope>
    <source>
        <strain evidence="2">FM 013</strain>
    </source>
</reference>
<name>A0A0G4PGG1_PENC3</name>
<protein>
    <submittedName>
        <fullName evidence="1">Str. FM013</fullName>
    </submittedName>
</protein>